<keyword evidence="1" id="KW-0732">Signal</keyword>
<dbReference type="Proteomes" id="UP001143480">
    <property type="component" value="Unassembled WGS sequence"/>
</dbReference>
<evidence type="ECO:0000313" key="2">
    <source>
        <dbReference type="EMBL" id="GLL02956.1"/>
    </source>
</evidence>
<dbReference type="SUPFAM" id="SSF48619">
    <property type="entry name" value="Phospholipase A2, PLA2"/>
    <property type="match status" value="1"/>
</dbReference>
<dbReference type="GO" id="GO:0004623">
    <property type="term" value="F:phospholipase A2 activity"/>
    <property type="evidence" value="ECO:0007669"/>
    <property type="project" value="InterPro"/>
</dbReference>
<comment type="caution">
    <text evidence="2">The sequence shown here is derived from an EMBL/GenBank/DDBJ whole genome shotgun (WGS) entry which is preliminary data.</text>
</comment>
<organism evidence="2 3">
    <name type="scientific">Dactylosporangium matsuzakiense</name>
    <dbReference type="NCBI Taxonomy" id="53360"/>
    <lineage>
        <taxon>Bacteria</taxon>
        <taxon>Bacillati</taxon>
        <taxon>Actinomycetota</taxon>
        <taxon>Actinomycetes</taxon>
        <taxon>Micromonosporales</taxon>
        <taxon>Micromonosporaceae</taxon>
        <taxon>Dactylosporangium</taxon>
    </lineage>
</organism>
<reference evidence="2" key="2">
    <citation type="submission" date="2023-01" db="EMBL/GenBank/DDBJ databases">
        <authorList>
            <person name="Sun Q."/>
            <person name="Evtushenko L."/>
        </authorList>
    </citation>
    <scope>NUCLEOTIDE SEQUENCE</scope>
    <source>
        <strain evidence="2">VKM Ac-1321</strain>
    </source>
</reference>
<dbReference type="InterPro" id="IPR015141">
    <property type="entry name" value="PLipase_A2_prok/fun"/>
</dbReference>
<sequence length="180" mass="19442">MKVARLAAPLAALLLALGIATDAHAATPSDKPAVMAAWSQPNSTSFNAWNAARLNQGAWAAYGFDWTTDYCSDSPDQPLGFDFRVPCQRHDFGYRNFKVIGTFPANKSRIDDSFYFDLKTKCATYNAFVRPACTSLAWTYYQAVSAFGSVSLSDSALDKAADLLAKGQRAQAMAESSAGN</sequence>
<dbReference type="RefSeq" id="WP_261960867.1">
    <property type="nucleotide sequence ID" value="NZ_BAAAXA010000001.1"/>
</dbReference>
<dbReference type="AlphaFoldDB" id="A0A9W6KJ02"/>
<dbReference type="Gene3D" id="1.20.90.10">
    <property type="entry name" value="Phospholipase A2 domain"/>
    <property type="match status" value="1"/>
</dbReference>
<evidence type="ECO:0008006" key="4">
    <source>
        <dbReference type="Google" id="ProtNLM"/>
    </source>
</evidence>
<proteinExistence type="predicted"/>
<dbReference type="GO" id="GO:0050482">
    <property type="term" value="P:arachidonate secretion"/>
    <property type="evidence" value="ECO:0007669"/>
    <property type="project" value="InterPro"/>
</dbReference>
<keyword evidence="3" id="KW-1185">Reference proteome</keyword>
<feature type="chain" id="PRO_5040766567" description="Phospholipase A2-like protein" evidence="1">
    <location>
        <begin position="26"/>
        <end position="180"/>
    </location>
</feature>
<evidence type="ECO:0000313" key="3">
    <source>
        <dbReference type="Proteomes" id="UP001143480"/>
    </source>
</evidence>
<evidence type="ECO:0000256" key="1">
    <source>
        <dbReference type="SAM" id="SignalP"/>
    </source>
</evidence>
<name>A0A9W6KJ02_9ACTN</name>
<dbReference type="Pfam" id="PF09056">
    <property type="entry name" value="Phospholip_A2_3"/>
    <property type="match status" value="1"/>
</dbReference>
<dbReference type="GO" id="GO:0006644">
    <property type="term" value="P:phospholipid metabolic process"/>
    <property type="evidence" value="ECO:0007669"/>
    <property type="project" value="InterPro"/>
</dbReference>
<gene>
    <name evidence="2" type="ORF">GCM10017581_046980</name>
</gene>
<dbReference type="EMBL" id="BSFP01000028">
    <property type="protein sequence ID" value="GLL02956.1"/>
    <property type="molecule type" value="Genomic_DNA"/>
</dbReference>
<protein>
    <recommendedName>
        <fullName evidence="4">Phospholipase A2-like protein</fullName>
    </recommendedName>
</protein>
<dbReference type="InterPro" id="IPR036444">
    <property type="entry name" value="PLipase_A2_dom_sf"/>
</dbReference>
<accession>A0A9W6KJ02</accession>
<feature type="signal peptide" evidence="1">
    <location>
        <begin position="1"/>
        <end position="25"/>
    </location>
</feature>
<reference evidence="2" key="1">
    <citation type="journal article" date="2014" name="Int. J. Syst. Evol. Microbiol.">
        <title>Complete genome sequence of Corynebacterium casei LMG S-19264T (=DSM 44701T), isolated from a smear-ripened cheese.</title>
        <authorList>
            <consortium name="US DOE Joint Genome Institute (JGI-PGF)"/>
            <person name="Walter F."/>
            <person name="Albersmeier A."/>
            <person name="Kalinowski J."/>
            <person name="Ruckert C."/>
        </authorList>
    </citation>
    <scope>NUCLEOTIDE SEQUENCE</scope>
    <source>
        <strain evidence="2">VKM Ac-1321</strain>
    </source>
</reference>